<dbReference type="PANTHER" id="PTHR35043:SF7">
    <property type="entry name" value="TRANSCRIPTION FACTOR DOMAIN-CONTAINING PROTEIN"/>
    <property type="match status" value="1"/>
</dbReference>
<dbReference type="PANTHER" id="PTHR35043">
    <property type="entry name" value="TRANSCRIPTION FACTOR DOMAIN-CONTAINING PROTEIN"/>
    <property type="match status" value="1"/>
</dbReference>
<protein>
    <submittedName>
        <fullName evidence="2">Uncharacterized protein</fullName>
    </submittedName>
</protein>
<dbReference type="OrthoDB" id="4160663at2759"/>
<gene>
    <name evidence="2" type="ORF">GJ744_012182</name>
</gene>
<feature type="region of interest" description="Disordered" evidence="1">
    <location>
        <begin position="128"/>
        <end position="157"/>
    </location>
</feature>
<name>A0A8H7E1R2_9EURO</name>
<dbReference type="Proteomes" id="UP000606974">
    <property type="component" value="Unassembled WGS sequence"/>
</dbReference>
<evidence type="ECO:0000313" key="2">
    <source>
        <dbReference type="EMBL" id="KAF7506202.1"/>
    </source>
</evidence>
<evidence type="ECO:0000313" key="3">
    <source>
        <dbReference type="Proteomes" id="UP000606974"/>
    </source>
</evidence>
<accession>A0A8H7E1R2</accession>
<organism evidence="2 3">
    <name type="scientific">Endocarpon pusillum</name>
    <dbReference type="NCBI Taxonomy" id="364733"/>
    <lineage>
        <taxon>Eukaryota</taxon>
        <taxon>Fungi</taxon>
        <taxon>Dikarya</taxon>
        <taxon>Ascomycota</taxon>
        <taxon>Pezizomycotina</taxon>
        <taxon>Eurotiomycetes</taxon>
        <taxon>Chaetothyriomycetidae</taxon>
        <taxon>Verrucariales</taxon>
        <taxon>Verrucariaceae</taxon>
        <taxon>Endocarpon</taxon>
    </lineage>
</organism>
<dbReference type="AlphaFoldDB" id="A0A8H7E1R2"/>
<comment type="caution">
    <text evidence="2">The sequence shown here is derived from an EMBL/GenBank/DDBJ whole genome shotgun (WGS) entry which is preliminary data.</text>
</comment>
<proteinExistence type="predicted"/>
<sequence length="157" mass="18182">MTVDLESRVGYVAPSEGRSTLELVWSCLVTIALCTWTVQRPNIEPFTRQRVPELARKRLFWMTQTVFCPEYVAYVAIDQWQNARKCKQIQKLGHPDFTFRHGFYLPWEVWSFECMIIPLLMPVGKTTPQCPTKARSSPGRPHQPSSWEGLRTATHLS</sequence>
<keyword evidence="3" id="KW-1185">Reference proteome</keyword>
<evidence type="ECO:0000256" key="1">
    <source>
        <dbReference type="SAM" id="MobiDB-lite"/>
    </source>
</evidence>
<dbReference type="EMBL" id="JAACFV010000092">
    <property type="protein sequence ID" value="KAF7506202.1"/>
    <property type="molecule type" value="Genomic_DNA"/>
</dbReference>
<reference evidence="2" key="1">
    <citation type="submission" date="2020-02" db="EMBL/GenBank/DDBJ databases">
        <authorList>
            <person name="Palmer J.M."/>
        </authorList>
    </citation>
    <scope>NUCLEOTIDE SEQUENCE</scope>
    <source>
        <strain evidence="2">EPUS1.4</strain>
        <tissue evidence="2">Thallus</tissue>
    </source>
</reference>